<feature type="transmembrane region" description="Helical" evidence="3">
    <location>
        <begin position="208"/>
        <end position="231"/>
    </location>
</feature>
<dbReference type="EMBL" id="VCLB01000007">
    <property type="protein sequence ID" value="TNB47274.1"/>
    <property type="molecule type" value="Genomic_DNA"/>
</dbReference>
<feature type="domain" description="GGDEF" evidence="4">
    <location>
        <begin position="271"/>
        <end position="404"/>
    </location>
</feature>
<dbReference type="InterPro" id="IPR043128">
    <property type="entry name" value="Rev_trsase/Diguanyl_cyclase"/>
</dbReference>
<protein>
    <recommendedName>
        <fullName evidence="1">diguanylate cyclase</fullName>
        <ecNumber evidence="1">2.7.7.65</ecNumber>
    </recommendedName>
</protein>
<proteinExistence type="predicted"/>
<feature type="transmembrane region" description="Helical" evidence="3">
    <location>
        <begin position="143"/>
        <end position="163"/>
    </location>
</feature>
<dbReference type="EC" id="2.7.7.65" evidence="1"/>
<keyword evidence="6" id="KW-1185">Reference proteome</keyword>
<dbReference type="SMART" id="SM00267">
    <property type="entry name" value="GGDEF"/>
    <property type="match status" value="1"/>
</dbReference>
<organism evidence="5 6">
    <name type="scientific">Martelella lutilitoris</name>
    <dbReference type="NCBI Taxonomy" id="2583532"/>
    <lineage>
        <taxon>Bacteria</taxon>
        <taxon>Pseudomonadati</taxon>
        <taxon>Pseudomonadota</taxon>
        <taxon>Alphaproteobacteria</taxon>
        <taxon>Hyphomicrobiales</taxon>
        <taxon>Aurantimonadaceae</taxon>
        <taxon>Martelella</taxon>
    </lineage>
</organism>
<keyword evidence="3" id="KW-0812">Transmembrane</keyword>
<comment type="catalytic activity">
    <reaction evidence="2">
        <text>2 GTP = 3',3'-c-di-GMP + 2 diphosphate</text>
        <dbReference type="Rhea" id="RHEA:24898"/>
        <dbReference type="ChEBI" id="CHEBI:33019"/>
        <dbReference type="ChEBI" id="CHEBI:37565"/>
        <dbReference type="ChEBI" id="CHEBI:58805"/>
        <dbReference type="EC" id="2.7.7.65"/>
    </reaction>
</comment>
<dbReference type="Pfam" id="PF00990">
    <property type="entry name" value="GGDEF"/>
    <property type="match status" value="1"/>
</dbReference>
<dbReference type="NCBIfam" id="TIGR00254">
    <property type="entry name" value="GGDEF"/>
    <property type="match status" value="1"/>
</dbReference>
<gene>
    <name evidence="5" type="ORF">FF124_13965</name>
</gene>
<evidence type="ECO:0000256" key="1">
    <source>
        <dbReference type="ARBA" id="ARBA00012528"/>
    </source>
</evidence>
<feature type="transmembrane region" description="Helical" evidence="3">
    <location>
        <begin position="175"/>
        <end position="196"/>
    </location>
</feature>
<dbReference type="AlphaFoldDB" id="A0A5C4JQ61"/>
<feature type="transmembrane region" description="Helical" evidence="3">
    <location>
        <begin position="117"/>
        <end position="137"/>
    </location>
</feature>
<dbReference type="SUPFAM" id="SSF55073">
    <property type="entry name" value="Nucleotide cyclase"/>
    <property type="match status" value="1"/>
</dbReference>
<dbReference type="PROSITE" id="PS50887">
    <property type="entry name" value="GGDEF"/>
    <property type="match status" value="1"/>
</dbReference>
<keyword evidence="3" id="KW-0472">Membrane</keyword>
<feature type="transmembrane region" description="Helical" evidence="3">
    <location>
        <begin position="58"/>
        <end position="79"/>
    </location>
</feature>
<evidence type="ECO:0000256" key="3">
    <source>
        <dbReference type="SAM" id="Phobius"/>
    </source>
</evidence>
<reference evidence="5 6" key="1">
    <citation type="submission" date="2019-06" db="EMBL/GenBank/DDBJ databases">
        <title>Martelella lutilitoris sp. nov., isolated from a tidal mudflat.</title>
        <authorList>
            <person name="Kim Y.-J."/>
        </authorList>
    </citation>
    <scope>NUCLEOTIDE SEQUENCE [LARGE SCALE GENOMIC DNA]</scope>
    <source>
        <strain evidence="5 6">GH2-6</strain>
    </source>
</reference>
<dbReference type="OrthoDB" id="9812260at2"/>
<name>A0A5C4JQ61_9HYPH</name>
<dbReference type="InterPro" id="IPR029787">
    <property type="entry name" value="Nucleotide_cyclase"/>
</dbReference>
<sequence length="416" mass="45263">MWCACGSRAMKPVLVVEFGERSSALQYNLTAVFAWAADCILLSILLLPLWLRNRARMFILLWSAALAMMGVGLLGLTYVDPKANLLFALPIAALVVAEALSAAGLISLYGEDRPLRFTVLSLSVWLAAFILFSISSFGPVAAVASYFLAVIVIAIYALHFLKYHATFKEVRFHRSIPLIFLFEAVSALAIAVTYVLEGPAAPHEGALASITLIAGFVLFSAKIFLAVWLSIEKYEFYLKRLAFHDPLTGILNRRGFFEKIGQRLKTASATDIFAYLTIDIDHFKSVNDQLGHSAGDAAIVRFTSTVEDGIDLSYLFGRTGGEEFAIFLKVEDERAAIGLAERIRLLLADTGHRHTAGSTPLTVSIGIAIQRGAGFDLETMLSQSDRALYAAKNNGRDCVVAYGAGEPPGTAERLQA</sequence>
<feature type="transmembrane region" description="Helical" evidence="3">
    <location>
        <begin position="85"/>
        <end position="110"/>
    </location>
</feature>
<accession>A0A5C4JQ61</accession>
<dbReference type="GO" id="GO:0052621">
    <property type="term" value="F:diguanylate cyclase activity"/>
    <property type="evidence" value="ECO:0007669"/>
    <property type="project" value="UniProtKB-EC"/>
</dbReference>
<evidence type="ECO:0000256" key="2">
    <source>
        <dbReference type="ARBA" id="ARBA00034247"/>
    </source>
</evidence>
<dbReference type="Gene3D" id="3.30.70.270">
    <property type="match status" value="1"/>
</dbReference>
<dbReference type="InterPro" id="IPR050469">
    <property type="entry name" value="Diguanylate_Cyclase"/>
</dbReference>
<dbReference type="CDD" id="cd01949">
    <property type="entry name" value="GGDEF"/>
    <property type="match status" value="1"/>
</dbReference>
<evidence type="ECO:0000313" key="6">
    <source>
        <dbReference type="Proteomes" id="UP000307874"/>
    </source>
</evidence>
<evidence type="ECO:0000313" key="5">
    <source>
        <dbReference type="EMBL" id="TNB47274.1"/>
    </source>
</evidence>
<dbReference type="PANTHER" id="PTHR45138:SF9">
    <property type="entry name" value="DIGUANYLATE CYCLASE DGCM-RELATED"/>
    <property type="match status" value="1"/>
</dbReference>
<dbReference type="InterPro" id="IPR000160">
    <property type="entry name" value="GGDEF_dom"/>
</dbReference>
<dbReference type="Proteomes" id="UP000307874">
    <property type="component" value="Unassembled WGS sequence"/>
</dbReference>
<evidence type="ECO:0000259" key="4">
    <source>
        <dbReference type="PROSITE" id="PS50887"/>
    </source>
</evidence>
<comment type="caution">
    <text evidence="5">The sequence shown here is derived from an EMBL/GenBank/DDBJ whole genome shotgun (WGS) entry which is preliminary data.</text>
</comment>
<keyword evidence="3" id="KW-1133">Transmembrane helix</keyword>
<dbReference type="PANTHER" id="PTHR45138">
    <property type="entry name" value="REGULATORY COMPONENTS OF SENSORY TRANSDUCTION SYSTEM"/>
    <property type="match status" value="1"/>
</dbReference>
<feature type="transmembrane region" description="Helical" evidence="3">
    <location>
        <begin position="32"/>
        <end position="51"/>
    </location>
</feature>